<dbReference type="EMBL" id="CP072649">
    <property type="protein sequence ID" value="QUW04328.1"/>
    <property type="molecule type" value="Genomic_DNA"/>
</dbReference>
<evidence type="ECO:0000313" key="3">
    <source>
        <dbReference type="Proteomes" id="UP000676506"/>
    </source>
</evidence>
<reference evidence="2 3" key="1">
    <citation type="submission" date="2021-03" db="EMBL/GenBank/DDBJ databases">
        <title>Genomic and phenotypic characterization of Chloracidobacterium isolates provides evidence for multiple species.</title>
        <authorList>
            <person name="Saini M.K."/>
            <person name="Costas A.M.G."/>
            <person name="Tank M."/>
            <person name="Bryant D.A."/>
        </authorList>
    </citation>
    <scope>NUCLEOTIDE SEQUENCE [LARGE SCALE GENOMIC DNA]</scope>
    <source>
        <strain evidence="2 3">BV2-C</strain>
    </source>
</reference>
<evidence type="ECO:0000313" key="2">
    <source>
        <dbReference type="EMBL" id="QUW04328.1"/>
    </source>
</evidence>
<proteinExistence type="predicted"/>
<evidence type="ECO:0000256" key="1">
    <source>
        <dbReference type="SAM" id="Phobius"/>
    </source>
</evidence>
<protein>
    <submittedName>
        <fullName evidence="2">Uncharacterized protein</fullName>
    </submittedName>
</protein>
<sequence length="265" mass="28349">METTTVLRPFHPLTYRLFLICLGLLGLGVFEKVTFAGESSGEGRTARAAVRVSHGTDAKSTGVKPSAMSRMTAGRRFARCKTRRLSARWTGKRRVAQSNRSLAYRRAAAHPIKTAVAHPIKTKAVKTNVAVRSTSAVSSVSVGKGLPASVAVVEATTYQFAGYTATSDGATARMWYSRTYTVKSPYAYVGQMNIDGADVHVWMETTGTLLAGAVTESASEPLPSVAHLMERFPDGGLGVVIASPDDFAPPVEPAVEVVEFIEPSR</sequence>
<keyword evidence="1" id="KW-1133">Transmembrane helix</keyword>
<name>A0ABX8BBL0_9BACT</name>
<keyword evidence="1" id="KW-0472">Membrane</keyword>
<feature type="transmembrane region" description="Helical" evidence="1">
    <location>
        <begin position="13"/>
        <end position="30"/>
    </location>
</feature>
<keyword evidence="3" id="KW-1185">Reference proteome</keyword>
<organism evidence="2 3">
    <name type="scientific">Chloracidobacterium validum</name>
    <dbReference type="NCBI Taxonomy" id="2821543"/>
    <lineage>
        <taxon>Bacteria</taxon>
        <taxon>Pseudomonadati</taxon>
        <taxon>Acidobacteriota</taxon>
        <taxon>Terriglobia</taxon>
        <taxon>Terriglobales</taxon>
        <taxon>Acidobacteriaceae</taxon>
        <taxon>Chloracidobacterium</taxon>
    </lineage>
</organism>
<accession>A0ABX8BBL0</accession>
<gene>
    <name evidence="2" type="ORF">J8C06_14945</name>
</gene>
<keyword evidence="1" id="KW-0812">Transmembrane</keyword>
<dbReference type="RefSeq" id="WP_211430217.1">
    <property type="nucleotide sequence ID" value="NZ_CP072649.1"/>
</dbReference>
<dbReference type="Proteomes" id="UP000676506">
    <property type="component" value="Chromosome 2"/>
</dbReference>